<dbReference type="OrthoDB" id="5559111at2759"/>
<protein>
    <submittedName>
        <fullName evidence="4">Uncharacterized protein</fullName>
    </submittedName>
</protein>
<dbReference type="InterPro" id="IPR050898">
    <property type="entry name" value="Plant_acyltransferase"/>
</dbReference>
<keyword evidence="2" id="KW-0808">Transferase</keyword>
<dbReference type="Gene3D" id="3.30.559.10">
    <property type="entry name" value="Chloramphenicol acetyltransferase-like domain"/>
    <property type="match status" value="2"/>
</dbReference>
<dbReference type="AlphaFoldDB" id="A0A835FX41"/>
<name>A0A835FX41_9POAL</name>
<dbReference type="Proteomes" id="UP000636709">
    <property type="component" value="Unassembled WGS sequence"/>
</dbReference>
<keyword evidence="5" id="KW-1185">Reference proteome</keyword>
<evidence type="ECO:0000313" key="5">
    <source>
        <dbReference type="Proteomes" id="UP000636709"/>
    </source>
</evidence>
<dbReference type="Pfam" id="PF02458">
    <property type="entry name" value="Transferase"/>
    <property type="match status" value="1"/>
</dbReference>
<dbReference type="PANTHER" id="PTHR31147:SF1">
    <property type="entry name" value="ACYL TRANSFERASE 4"/>
    <property type="match status" value="1"/>
</dbReference>
<accession>A0A835FX41</accession>
<organism evidence="4 5">
    <name type="scientific">Digitaria exilis</name>
    <dbReference type="NCBI Taxonomy" id="1010633"/>
    <lineage>
        <taxon>Eukaryota</taxon>
        <taxon>Viridiplantae</taxon>
        <taxon>Streptophyta</taxon>
        <taxon>Embryophyta</taxon>
        <taxon>Tracheophyta</taxon>
        <taxon>Spermatophyta</taxon>
        <taxon>Magnoliopsida</taxon>
        <taxon>Liliopsida</taxon>
        <taxon>Poales</taxon>
        <taxon>Poaceae</taxon>
        <taxon>PACMAD clade</taxon>
        <taxon>Panicoideae</taxon>
        <taxon>Panicodae</taxon>
        <taxon>Paniceae</taxon>
        <taxon>Anthephorinae</taxon>
        <taxon>Digitaria</taxon>
    </lineage>
</organism>
<reference evidence="4" key="1">
    <citation type="submission" date="2020-07" db="EMBL/GenBank/DDBJ databases">
        <title>Genome sequence and genetic diversity analysis of an under-domesticated orphan crop, white fonio (Digitaria exilis).</title>
        <authorList>
            <person name="Bennetzen J.L."/>
            <person name="Chen S."/>
            <person name="Ma X."/>
            <person name="Wang X."/>
            <person name="Yssel A.E.J."/>
            <person name="Chaluvadi S.R."/>
            <person name="Johnson M."/>
            <person name="Gangashetty P."/>
            <person name="Hamidou F."/>
            <person name="Sanogo M.D."/>
            <person name="Zwaenepoel A."/>
            <person name="Wallace J."/>
            <person name="Van De Peer Y."/>
            <person name="Van Deynze A."/>
        </authorList>
    </citation>
    <scope>NUCLEOTIDE SEQUENCE</scope>
    <source>
        <tissue evidence="4">Leaves</tissue>
    </source>
</reference>
<dbReference type="GO" id="GO:0016747">
    <property type="term" value="F:acyltransferase activity, transferring groups other than amino-acyl groups"/>
    <property type="evidence" value="ECO:0007669"/>
    <property type="project" value="UniProtKB-ARBA"/>
</dbReference>
<evidence type="ECO:0000256" key="3">
    <source>
        <dbReference type="ARBA" id="ARBA00023315"/>
    </source>
</evidence>
<evidence type="ECO:0000256" key="2">
    <source>
        <dbReference type="ARBA" id="ARBA00022679"/>
    </source>
</evidence>
<evidence type="ECO:0000256" key="1">
    <source>
        <dbReference type="ARBA" id="ARBA00009861"/>
    </source>
</evidence>
<sequence>MSVAVKKSSPEVIRSPEPLKTTTTTMRGTIKLTSFDRFFVKESGANSDEESSIRCTGEGVEFIAASVGCGLQEAKIFNESTEAKALLDDLAMVYPDDGSYGSSDFPILSVQVTKFSCGGLVFGLTCNHAIADGTGIAQFLAAVGELARGSPSPSVVPARLDEAVSNFPYPSTNPMRDAIVMYPDSKEMDLIVPLDVTIPSALINRIKAKSHGCQPCTTFEAVLAVLWRATSGVVAKASVVELVRMIKRGKDQLRDKDDKMGNGKGGGGDGEEEEVMVMLGLGRRYDMMHVVSWRNMGLEQVDFGSGAPARVMFHARRMPFLVPTCVMYPPCKGKDGVNLLTVAVEEEHADVFLGELAKLEDAMTL</sequence>
<gene>
    <name evidence="4" type="ORF">HU200_003379</name>
</gene>
<evidence type="ECO:0000313" key="4">
    <source>
        <dbReference type="EMBL" id="KAF8776653.1"/>
    </source>
</evidence>
<comment type="similarity">
    <text evidence="1">Belongs to the plant acyltransferase family.</text>
</comment>
<dbReference type="EMBL" id="JACEFO010000191">
    <property type="protein sequence ID" value="KAF8776653.1"/>
    <property type="molecule type" value="Genomic_DNA"/>
</dbReference>
<comment type="caution">
    <text evidence="4">The sequence shown here is derived from an EMBL/GenBank/DDBJ whole genome shotgun (WGS) entry which is preliminary data.</text>
</comment>
<proteinExistence type="inferred from homology"/>
<dbReference type="InterPro" id="IPR023213">
    <property type="entry name" value="CAT-like_dom_sf"/>
</dbReference>
<dbReference type="PANTHER" id="PTHR31147">
    <property type="entry name" value="ACYL TRANSFERASE 4"/>
    <property type="match status" value="1"/>
</dbReference>
<keyword evidence="3" id="KW-0012">Acyltransferase</keyword>